<sequence length="122" mass="13222">MAWYLSEMLYGAHRPPNWGAVPVTAQTPFFLIFNLTSPFDGNSSEHFFLLEVIFQVIFCPASVPASLPSSNFKVRPLLTGPEAGGVYFADWGQGVGVAAGGWLAVTTYVFVEDEVVHPAKGL</sequence>
<organism evidence="1">
    <name type="scientific">freshwater metagenome</name>
    <dbReference type="NCBI Taxonomy" id="449393"/>
    <lineage>
        <taxon>unclassified sequences</taxon>
        <taxon>metagenomes</taxon>
        <taxon>ecological metagenomes</taxon>
    </lineage>
</organism>
<accession>A0A6J7PFP0</accession>
<protein>
    <submittedName>
        <fullName evidence="1">Unannotated protein</fullName>
    </submittedName>
</protein>
<dbReference type="EMBL" id="CAFBPA010000064">
    <property type="protein sequence ID" value="CAB5002269.1"/>
    <property type="molecule type" value="Genomic_DNA"/>
</dbReference>
<reference evidence="1" key="1">
    <citation type="submission" date="2020-05" db="EMBL/GenBank/DDBJ databases">
        <authorList>
            <person name="Chiriac C."/>
            <person name="Salcher M."/>
            <person name="Ghai R."/>
            <person name="Kavagutti S V."/>
        </authorList>
    </citation>
    <scope>NUCLEOTIDE SEQUENCE</scope>
</reference>
<proteinExistence type="predicted"/>
<name>A0A6J7PFP0_9ZZZZ</name>
<gene>
    <name evidence="1" type="ORF">UFOPK4043_00574</name>
</gene>
<dbReference type="AlphaFoldDB" id="A0A6J7PFP0"/>
<evidence type="ECO:0000313" key="1">
    <source>
        <dbReference type="EMBL" id="CAB5002269.1"/>
    </source>
</evidence>